<evidence type="ECO:0000256" key="1">
    <source>
        <dbReference type="SAM" id="Phobius"/>
    </source>
</evidence>
<dbReference type="STRING" id="1871111.GCA_001704615_03478"/>
<reference evidence="2" key="1">
    <citation type="submission" date="2019-08" db="EMBL/GenBank/DDBJ databases">
        <title>The complete genome of Acinetobacter defluvii strain WCHAD010030.</title>
        <authorList>
            <person name="Hu Y."/>
            <person name="Qin J."/>
            <person name="Feng Y."/>
            <person name="Zong Z."/>
        </authorList>
    </citation>
    <scope>NUCLEOTIDE SEQUENCE</scope>
    <source>
        <strain evidence="2">WCHA30</strain>
    </source>
</reference>
<organism evidence="2 3">
    <name type="scientific">Acinetobacter defluvii</name>
    <dbReference type="NCBI Taxonomy" id="1871111"/>
    <lineage>
        <taxon>Bacteria</taxon>
        <taxon>Pseudomonadati</taxon>
        <taxon>Pseudomonadota</taxon>
        <taxon>Gammaproteobacteria</taxon>
        <taxon>Moraxellales</taxon>
        <taxon>Moraxellaceae</taxon>
        <taxon>Acinetobacter</taxon>
    </lineage>
</organism>
<keyword evidence="1" id="KW-0812">Transmembrane</keyword>
<evidence type="ECO:0000313" key="2">
    <source>
        <dbReference type="EMBL" id="QEE14165.1"/>
    </source>
</evidence>
<feature type="transmembrane region" description="Helical" evidence="1">
    <location>
        <begin position="51"/>
        <end position="70"/>
    </location>
</feature>
<dbReference type="AlphaFoldDB" id="A0A5B9D5F2"/>
<keyword evidence="1" id="KW-0472">Membrane</keyword>
<dbReference type="KEGG" id="adv:DJ533_18625"/>
<feature type="transmembrane region" description="Helical" evidence="1">
    <location>
        <begin position="12"/>
        <end position="31"/>
    </location>
</feature>
<sequence>MRTNTLQTLGLFFYSFFDRTQVTIILYFFYLSKKQLWVIPRNWKNFKISPLFHSLILLPIILIPICWINFSKTLPMIYTKIYGVQTVEVLEVNVKKLTSKNGTTYCLSNKYSCLPIFKINYEEFKAYQNKKVILQISHQKSSLGTIIHSIDHIHISEKNN</sequence>
<proteinExistence type="predicted"/>
<dbReference type="EMBL" id="CP029397">
    <property type="protein sequence ID" value="QEE14165.1"/>
    <property type="molecule type" value="Genomic_DNA"/>
</dbReference>
<dbReference type="Proteomes" id="UP000245977">
    <property type="component" value="Chromosome"/>
</dbReference>
<name>A0A5B9D5F2_9GAMM</name>
<keyword evidence="1" id="KW-1133">Transmembrane helix</keyword>
<protein>
    <submittedName>
        <fullName evidence="2">Uncharacterized protein</fullName>
    </submittedName>
</protein>
<dbReference type="OrthoDB" id="6692747at2"/>
<accession>A0A5B9D5F2</accession>
<evidence type="ECO:0000313" key="3">
    <source>
        <dbReference type="Proteomes" id="UP000245977"/>
    </source>
</evidence>
<gene>
    <name evidence="2" type="ORF">DJ533_18625</name>
</gene>
<keyword evidence="3" id="KW-1185">Reference proteome</keyword>